<feature type="transmembrane region" description="Helical" evidence="5">
    <location>
        <begin position="12"/>
        <end position="33"/>
    </location>
</feature>
<feature type="domain" description="Methyl-accepting transducer" evidence="6">
    <location>
        <begin position="306"/>
        <end position="542"/>
    </location>
</feature>
<dbReference type="SMART" id="SM00304">
    <property type="entry name" value="HAMP"/>
    <property type="match status" value="1"/>
</dbReference>
<keyword evidence="5" id="KW-0472">Membrane</keyword>
<dbReference type="Gene3D" id="6.10.340.10">
    <property type="match status" value="1"/>
</dbReference>
<proteinExistence type="inferred from homology"/>
<dbReference type="PROSITE" id="PS50885">
    <property type="entry name" value="HAMP"/>
    <property type="match status" value="1"/>
</dbReference>
<dbReference type="EMBL" id="FNDD01000003">
    <property type="protein sequence ID" value="SDG85068.1"/>
    <property type="molecule type" value="Genomic_DNA"/>
</dbReference>
<dbReference type="GO" id="GO:0016020">
    <property type="term" value="C:membrane"/>
    <property type="evidence" value="ECO:0007669"/>
    <property type="project" value="UniProtKB-SubCell"/>
</dbReference>
<evidence type="ECO:0000256" key="4">
    <source>
        <dbReference type="PROSITE-ProRule" id="PRU00284"/>
    </source>
</evidence>
<keyword evidence="2 4" id="KW-0807">Transducer</keyword>
<sequence>MTSLKFKNKILLMMILTIVATIGVSYISVKSVIKEYIYQSSMQNITKDLGLMKGNISNYVVSKLNLVESVEFGIMNIKSTKENLGFDRVVKVMNKIALSDEGSMSEDDVKYYTGIAKTLSEGIKIGEVTQHGSDLSMTVSRKKRNIVDFFVLNLNAVAGVIEKFNSKGTYYQLSAPNGVSIYSNKPSNRDMQGQPSNIEIGDQTWVLTSFIDDEYILAQTAKINNKVTIYLVACALIMLLCSGVMLQWLLKPVERLKHLVGGLTAGEGDLTQRLTVNSQDEFGQISHSINQFMAQIQEIFLQIKSTNRLIEPLILELNDQSKKNMDSAEQHHHETQDIVAAIESLTRLSGQVQQGTSQASEYVELVKDRMSESSKAGAQAVSRMDTLAQDVTAMSTSVEQITTDSNAIGDILDTIKQIADQTNLLALNAAIEAARAGESGRGFAVVAEEVRTLAARTGSCTGQIDDLLATFATTTQTVQKKMTTTEENCQASESSSATVMAQLEAMSQAVESILQQNHQVADIVDQQSSLMSSVNDNMNGLSRIVETMSQNEKVAYEASNKLTSMSQSLSGYIARFKTE</sequence>
<dbReference type="CDD" id="cd06225">
    <property type="entry name" value="HAMP"/>
    <property type="match status" value="1"/>
</dbReference>
<dbReference type="GO" id="GO:0007165">
    <property type="term" value="P:signal transduction"/>
    <property type="evidence" value="ECO:0007669"/>
    <property type="project" value="UniProtKB-KW"/>
</dbReference>
<dbReference type="SMART" id="SM00283">
    <property type="entry name" value="MA"/>
    <property type="match status" value="1"/>
</dbReference>
<dbReference type="InterPro" id="IPR003660">
    <property type="entry name" value="HAMP_dom"/>
</dbReference>
<comment type="subcellular location">
    <subcellularLocation>
        <location evidence="1">Membrane</location>
    </subcellularLocation>
</comment>
<evidence type="ECO:0000259" key="6">
    <source>
        <dbReference type="PROSITE" id="PS50111"/>
    </source>
</evidence>
<feature type="transmembrane region" description="Helical" evidence="5">
    <location>
        <begin position="227"/>
        <end position="250"/>
    </location>
</feature>
<dbReference type="FunFam" id="1.10.287.950:FF:000001">
    <property type="entry name" value="Methyl-accepting chemotaxis sensory transducer"/>
    <property type="match status" value="1"/>
</dbReference>
<evidence type="ECO:0000256" key="1">
    <source>
        <dbReference type="ARBA" id="ARBA00004370"/>
    </source>
</evidence>
<reference evidence="8 9" key="1">
    <citation type="submission" date="2016-10" db="EMBL/GenBank/DDBJ databases">
        <authorList>
            <person name="de Groot N.N."/>
        </authorList>
    </citation>
    <scope>NUCLEOTIDE SEQUENCE [LARGE SCALE GENOMIC DNA]</scope>
    <source>
        <strain evidence="8 9">CGMCC 1.10228</strain>
    </source>
</reference>
<accession>A0A1G7XLA8</accession>
<evidence type="ECO:0000259" key="7">
    <source>
        <dbReference type="PROSITE" id="PS50885"/>
    </source>
</evidence>
<gene>
    <name evidence="8" type="ORF">SAMN04488136_103249</name>
</gene>
<dbReference type="SUPFAM" id="SSF58104">
    <property type="entry name" value="Methyl-accepting chemotaxis protein (MCP) signaling domain"/>
    <property type="match status" value="1"/>
</dbReference>
<dbReference type="Proteomes" id="UP000198854">
    <property type="component" value="Unassembled WGS sequence"/>
</dbReference>
<evidence type="ECO:0000313" key="9">
    <source>
        <dbReference type="Proteomes" id="UP000198854"/>
    </source>
</evidence>
<evidence type="ECO:0000256" key="5">
    <source>
        <dbReference type="SAM" id="Phobius"/>
    </source>
</evidence>
<dbReference type="PROSITE" id="PS50111">
    <property type="entry name" value="CHEMOTAXIS_TRANSDUC_2"/>
    <property type="match status" value="1"/>
</dbReference>
<organism evidence="8 9">
    <name type="scientific">Vibrio xiamenensis</name>
    <dbReference type="NCBI Taxonomy" id="861298"/>
    <lineage>
        <taxon>Bacteria</taxon>
        <taxon>Pseudomonadati</taxon>
        <taxon>Pseudomonadota</taxon>
        <taxon>Gammaproteobacteria</taxon>
        <taxon>Vibrionales</taxon>
        <taxon>Vibrionaceae</taxon>
        <taxon>Vibrio</taxon>
    </lineage>
</organism>
<dbReference type="Pfam" id="PF00015">
    <property type="entry name" value="MCPsignal"/>
    <property type="match status" value="1"/>
</dbReference>
<evidence type="ECO:0000256" key="2">
    <source>
        <dbReference type="ARBA" id="ARBA00023224"/>
    </source>
</evidence>
<dbReference type="PANTHER" id="PTHR32089:SF55">
    <property type="entry name" value="METHYL ACCEPTING SENSORY TRANSDUCER WITH CACHE_2 SMALL MOLECULE BINDING DOMAIN"/>
    <property type="match status" value="1"/>
</dbReference>
<dbReference type="Pfam" id="PF00672">
    <property type="entry name" value="HAMP"/>
    <property type="match status" value="1"/>
</dbReference>
<dbReference type="RefSeq" id="WP_093270263.1">
    <property type="nucleotide sequence ID" value="NZ_FNDD01000003.1"/>
</dbReference>
<evidence type="ECO:0000313" key="8">
    <source>
        <dbReference type="EMBL" id="SDG85068.1"/>
    </source>
</evidence>
<dbReference type="OrthoDB" id="2489132at2"/>
<dbReference type="AlphaFoldDB" id="A0A1G7XLA8"/>
<feature type="domain" description="HAMP" evidence="7">
    <location>
        <begin position="247"/>
        <end position="301"/>
    </location>
</feature>
<keyword evidence="5" id="KW-1133">Transmembrane helix</keyword>
<dbReference type="Gene3D" id="1.10.287.950">
    <property type="entry name" value="Methyl-accepting chemotaxis protein"/>
    <property type="match status" value="1"/>
</dbReference>
<protein>
    <submittedName>
        <fullName evidence="8">Methyl-accepting chemotaxis protein</fullName>
    </submittedName>
</protein>
<dbReference type="GO" id="GO:0006935">
    <property type="term" value="P:chemotaxis"/>
    <property type="evidence" value="ECO:0007669"/>
    <property type="project" value="UniProtKB-ARBA"/>
</dbReference>
<name>A0A1G7XLA8_9VIBR</name>
<dbReference type="STRING" id="861298.SAMN04488136_103249"/>
<keyword evidence="9" id="KW-1185">Reference proteome</keyword>
<dbReference type="InterPro" id="IPR004089">
    <property type="entry name" value="MCPsignal_dom"/>
</dbReference>
<evidence type="ECO:0000256" key="3">
    <source>
        <dbReference type="ARBA" id="ARBA00029447"/>
    </source>
</evidence>
<comment type="similarity">
    <text evidence="3">Belongs to the methyl-accepting chemotaxis (MCP) protein family.</text>
</comment>
<dbReference type="PANTHER" id="PTHR32089">
    <property type="entry name" value="METHYL-ACCEPTING CHEMOTAXIS PROTEIN MCPB"/>
    <property type="match status" value="1"/>
</dbReference>
<keyword evidence="5" id="KW-0812">Transmembrane</keyword>